<dbReference type="GO" id="GO:0070651">
    <property type="term" value="P:nonfunctional rRNA decay"/>
    <property type="evidence" value="ECO:0007669"/>
    <property type="project" value="TreeGrafter"/>
</dbReference>
<evidence type="ECO:0000259" key="10">
    <source>
        <dbReference type="SMART" id="SM01194"/>
    </source>
</evidence>
<keyword evidence="8 9" id="KW-0378">Hydrolase</keyword>
<comment type="cofactor">
    <cofactor evidence="1 9">
        <name>a divalent metal cation</name>
        <dbReference type="ChEBI" id="CHEBI:60240"/>
    </cofactor>
</comment>
<comment type="function">
    <text evidence="9">May function in recognizing stalled ribosomes, interact with stem-loop structures in stalled mRNA molecules, and effect endonucleolytic cleavage of the mRNA. May play a role in the release non-functional ribosomes and degradation of damaged mRNAs. Has endoribonuclease activity.</text>
</comment>
<dbReference type="InterPro" id="IPR042226">
    <property type="entry name" value="eFR1_2_sf"/>
</dbReference>
<dbReference type="InterPro" id="IPR005142">
    <property type="entry name" value="eRF1_3"/>
</dbReference>
<dbReference type="EC" id="3.1.-.-" evidence="9"/>
<evidence type="ECO:0000313" key="11">
    <source>
        <dbReference type="EMBL" id="AIC14971.1"/>
    </source>
</evidence>
<dbReference type="HAMAP" id="MF_01853">
    <property type="entry name" value="PelO"/>
    <property type="match status" value="1"/>
</dbReference>
<dbReference type="Gene3D" id="3.30.420.60">
    <property type="entry name" value="eRF1 domain 2"/>
    <property type="match status" value="1"/>
</dbReference>
<gene>
    <name evidence="9 11" type="primary">pelA</name>
    <name evidence="11" type="ORF">NVIE_007570</name>
</gene>
<dbReference type="InterPro" id="IPR005140">
    <property type="entry name" value="eRF1_Pelota-like_N"/>
</dbReference>
<comment type="domain">
    <text evidence="9">The N-terminal domain has the RNA-binding Sm fold. It harbors the endoribonuclease activity.</text>
</comment>
<proteinExistence type="inferred from homology"/>
<dbReference type="Gene3D" id="3.30.1330.30">
    <property type="match status" value="1"/>
</dbReference>
<dbReference type="SUPFAM" id="SSF53137">
    <property type="entry name" value="Translational machinery components"/>
    <property type="match status" value="1"/>
</dbReference>
<comment type="subcellular location">
    <subcellularLocation>
        <location evidence="2 9">Cytoplasm</location>
    </subcellularLocation>
</comment>
<feature type="domain" description="eRF1/Pelota-like N-terminal" evidence="10">
    <location>
        <begin position="34"/>
        <end position="163"/>
    </location>
</feature>
<dbReference type="InterPro" id="IPR029064">
    <property type="entry name" value="Ribosomal_eL30-like_sf"/>
</dbReference>
<evidence type="ECO:0000256" key="1">
    <source>
        <dbReference type="ARBA" id="ARBA00001968"/>
    </source>
</evidence>
<dbReference type="GO" id="GO:0071025">
    <property type="term" value="P:RNA surveillance"/>
    <property type="evidence" value="ECO:0007669"/>
    <property type="project" value="InterPro"/>
</dbReference>
<evidence type="ECO:0000256" key="9">
    <source>
        <dbReference type="HAMAP-Rule" id="MF_01853"/>
    </source>
</evidence>
<evidence type="ECO:0000256" key="3">
    <source>
        <dbReference type="ARBA" id="ARBA00009504"/>
    </source>
</evidence>
<dbReference type="GO" id="GO:0016787">
    <property type="term" value="F:hydrolase activity"/>
    <property type="evidence" value="ECO:0007669"/>
    <property type="project" value="UniProtKB-KW"/>
</dbReference>
<reference evidence="11 12" key="1">
    <citation type="journal article" date="2014" name="Int. J. Syst. Evol. Microbiol.">
        <title>Nitrososphaera viennensis gen. nov., sp. nov., an aerobic and mesophilic, ammonia-oxidizing archaeon from soil and a member of the archaeal phylum Thaumarchaeota.</title>
        <authorList>
            <person name="Stieglmeier M."/>
            <person name="Klingl A."/>
            <person name="Alves R.J."/>
            <person name="Rittmann S.K."/>
            <person name="Melcher M."/>
            <person name="Leisch N."/>
            <person name="Schleper C."/>
        </authorList>
    </citation>
    <scope>NUCLEOTIDE SEQUENCE [LARGE SCALE GENOMIC DNA]</scope>
    <source>
        <strain evidence="11">EN76</strain>
    </source>
</reference>
<dbReference type="SUPFAM" id="SSF55315">
    <property type="entry name" value="L30e-like"/>
    <property type="match status" value="1"/>
</dbReference>
<organism evidence="11 12">
    <name type="scientific">Nitrososphaera viennensis EN76</name>
    <dbReference type="NCBI Taxonomy" id="926571"/>
    <lineage>
        <taxon>Archaea</taxon>
        <taxon>Nitrososphaerota</taxon>
        <taxon>Nitrososphaeria</taxon>
        <taxon>Nitrososphaerales</taxon>
        <taxon>Nitrososphaeraceae</taxon>
        <taxon>Nitrososphaera</taxon>
    </lineage>
</organism>
<dbReference type="NCBIfam" id="TIGR00111">
    <property type="entry name" value="pelota"/>
    <property type="match status" value="1"/>
</dbReference>
<dbReference type="GO" id="GO:0032790">
    <property type="term" value="P:ribosome disassembly"/>
    <property type="evidence" value="ECO:0007669"/>
    <property type="project" value="TreeGrafter"/>
</dbReference>
<evidence type="ECO:0000256" key="5">
    <source>
        <dbReference type="ARBA" id="ARBA00022722"/>
    </source>
</evidence>
<dbReference type="Proteomes" id="UP000027093">
    <property type="component" value="Chromosome"/>
</dbReference>
<dbReference type="GO" id="GO:0005737">
    <property type="term" value="C:cytoplasm"/>
    <property type="evidence" value="ECO:0007669"/>
    <property type="project" value="UniProtKB-SubCell"/>
</dbReference>
<dbReference type="STRING" id="926571.NVIE_007570"/>
<dbReference type="HOGENOM" id="CLU_023334_0_0_2"/>
<dbReference type="Gene3D" id="2.30.30.870">
    <property type="entry name" value="Pelota, domain A"/>
    <property type="match status" value="1"/>
</dbReference>
<dbReference type="InterPro" id="IPR004405">
    <property type="entry name" value="TF_pelota"/>
</dbReference>
<dbReference type="GO" id="GO:0004519">
    <property type="term" value="F:endonuclease activity"/>
    <property type="evidence" value="ECO:0007669"/>
    <property type="project" value="UniProtKB-UniRule"/>
</dbReference>
<comment type="subunit">
    <text evidence="9">Monomer.</text>
</comment>
<protein>
    <recommendedName>
        <fullName evidence="9">Protein pelota homolog</fullName>
        <ecNumber evidence="9">3.1.-.-</ecNumber>
    </recommendedName>
</protein>
<dbReference type="InterPro" id="IPR038069">
    <property type="entry name" value="Pelota/DOM34_N"/>
</dbReference>
<accession>A0A060HN38</accession>
<keyword evidence="4 9" id="KW-0963">Cytoplasm</keyword>
<dbReference type="AlphaFoldDB" id="A0A060HN38"/>
<sequence length="388" mass="42241">MGRPVHPRPGAKRHVFSAAAYNRRAGKHHRAASMIVKQSDHSANALLVIPEDADDLFTLRRMVAPGDYAIADTTRVVKQESEYGRPDRGERVKVRLTIRVDRVELDASVDRLRVSGTITHTSNELVSKGVHHALSVQAGDVLTIDKGRKWQDVELRLLRRSGDGSSSFILVAIDTQEAAVARVTGTHVKIIPNIYSGQQGKRYPATTKNASLDSFFADTAKTVSSVLSEGDRIIVFGPGETRRRFYNALDRNGLPKERAQVVDGVDVAGEDGVFVFLRSPAMKDAMSASKLATVSAMLDQVMLMVNRGENKYAVGLKDITDAASIKAVEAIIFSDSVFKTADEEAVVRLLNSVESYGAKTYAVDSSTDIGLRVSSLGGMVALLRYAVR</sequence>
<dbReference type="SMART" id="SM01194">
    <property type="entry name" value="eRF1_1"/>
    <property type="match status" value="1"/>
</dbReference>
<comment type="similarity">
    <text evidence="3 9">Belongs to the eukaryotic release factor 1 family. Pelota subfamily.</text>
</comment>
<dbReference type="Pfam" id="PF03465">
    <property type="entry name" value="eRF1_3"/>
    <property type="match status" value="1"/>
</dbReference>
<dbReference type="SUPFAM" id="SSF159065">
    <property type="entry name" value="Dom34/Pelota N-terminal domain-like"/>
    <property type="match status" value="1"/>
</dbReference>
<keyword evidence="5 9" id="KW-0540">Nuclease</keyword>
<dbReference type="EMBL" id="CP007536">
    <property type="protein sequence ID" value="AIC14971.1"/>
    <property type="molecule type" value="Genomic_DNA"/>
</dbReference>
<dbReference type="InterPro" id="IPR058547">
    <property type="entry name" value="Pelota_N"/>
</dbReference>
<dbReference type="PANTHER" id="PTHR10853:SF0">
    <property type="entry name" value="PROTEIN PELOTA HOMOLOG"/>
    <property type="match status" value="1"/>
</dbReference>
<dbReference type="PANTHER" id="PTHR10853">
    <property type="entry name" value="PELOTA"/>
    <property type="match status" value="1"/>
</dbReference>
<evidence type="ECO:0000313" key="12">
    <source>
        <dbReference type="Proteomes" id="UP000027093"/>
    </source>
</evidence>
<dbReference type="GO" id="GO:0070966">
    <property type="term" value="P:nuclear-transcribed mRNA catabolic process, no-go decay"/>
    <property type="evidence" value="ECO:0007669"/>
    <property type="project" value="InterPro"/>
</dbReference>
<dbReference type="GO" id="GO:0046872">
    <property type="term" value="F:metal ion binding"/>
    <property type="evidence" value="ECO:0007669"/>
    <property type="project" value="UniProtKB-UniRule"/>
</dbReference>
<dbReference type="KEGG" id="nvn:NVIE_007570"/>
<dbReference type="Pfam" id="PF26356">
    <property type="entry name" value="Pelota_N"/>
    <property type="match status" value="1"/>
</dbReference>
<name>A0A060HN38_9ARCH</name>
<dbReference type="GO" id="GO:0070481">
    <property type="term" value="P:nuclear-transcribed mRNA catabolic process, non-stop decay"/>
    <property type="evidence" value="ECO:0007669"/>
    <property type="project" value="InterPro"/>
</dbReference>
<dbReference type="InterPro" id="IPR023521">
    <property type="entry name" value="Pelota_arc"/>
</dbReference>
<evidence type="ECO:0000256" key="4">
    <source>
        <dbReference type="ARBA" id="ARBA00022490"/>
    </source>
</evidence>
<keyword evidence="12" id="KW-1185">Reference proteome</keyword>
<evidence type="ECO:0000256" key="6">
    <source>
        <dbReference type="ARBA" id="ARBA00022723"/>
    </source>
</evidence>
<keyword evidence="6 9" id="KW-0479">Metal-binding</keyword>
<keyword evidence="7 9" id="KW-0255">Endonuclease</keyword>
<evidence type="ECO:0000256" key="7">
    <source>
        <dbReference type="ARBA" id="ARBA00022759"/>
    </source>
</evidence>
<evidence type="ECO:0000256" key="2">
    <source>
        <dbReference type="ARBA" id="ARBA00004496"/>
    </source>
</evidence>
<evidence type="ECO:0000256" key="8">
    <source>
        <dbReference type="ARBA" id="ARBA00022801"/>
    </source>
</evidence>